<proteinExistence type="predicted"/>
<reference evidence="2" key="1">
    <citation type="submission" date="2016-10" db="EMBL/GenBank/DDBJ databases">
        <authorList>
            <person name="Varghese N."/>
        </authorList>
    </citation>
    <scope>NUCLEOTIDE SEQUENCE [LARGE SCALE GENOMIC DNA]</scope>
    <source>
        <strain evidence="2">DSM 18820</strain>
    </source>
</reference>
<evidence type="ECO:0000313" key="1">
    <source>
        <dbReference type="EMBL" id="SFV02023.1"/>
    </source>
</evidence>
<dbReference type="RefSeq" id="WP_068838842.1">
    <property type="nucleotide sequence ID" value="NZ_BMXC01000005.1"/>
</dbReference>
<keyword evidence="2" id="KW-1185">Reference proteome</keyword>
<dbReference type="EMBL" id="FPCA01000011">
    <property type="protein sequence ID" value="SFV02023.1"/>
    <property type="molecule type" value="Genomic_DNA"/>
</dbReference>
<dbReference type="STRING" id="388950.GCA_001611675_02924"/>
<sequence length="119" mass="12666">MIPTGMPFLKKLTLLLTVLLCSVLVLGLPVVSQAAVPGDLSVISAVDNDEDVPFAFNAGETTPGDPEGVLQLDKMVFGLLFKAILQQVHPEQSNSTALPLQHQTALRLYSLTSILTKGP</sequence>
<protein>
    <submittedName>
        <fullName evidence="1">Uncharacterized protein</fullName>
    </submittedName>
</protein>
<name>A0A1I7KX14_9BACT</name>
<organism evidence="1 2">
    <name type="scientific">Pontibacter akesuensis</name>
    <dbReference type="NCBI Taxonomy" id="388950"/>
    <lineage>
        <taxon>Bacteria</taxon>
        <taxon>Pseudomonadati</taxon>
        <taxon>Bacteroidota</taxon>
        <taxon>Cytophagia</taxon>
        <taxon>Cytophagales</taxon>
        <taxon>Hymenobacteraceae</taxon>
        <taxon>Pontibacter</taxon>
    </lineage>
</organism>
<gene>
    <name evidence="1" type="ORF">SAMN04487941_0060</name>
</gene>
<dbReference type="AlphaFoldDB" id="A0A1I7KX14"/>
<accession>A0A1I7KX14</accession>
<evidence type="ECO:0000313" key="2">
    <source>
        <dbReference type="Proteomes" id="UP000182491"/>
    </source>
</evidence>
<dbReference type="Proteomes" id="UP000182491">
    <property type="component" value="Unassembled WGS sequence"/>
</dbReference>